<evidence type="ECO:0000256" key="1">
    <source>
        <dbReference type="ARBA" id="ARBA00006616"/>
    </source>
</evidence>
<dbReference type="GO" id="GO:0071108">
    <property type="term" value="P:protein K48-linked deubiquitination"/>
    <property type="evidence" value="ECO:0007669"/>
    <property type="project" value="TreeGrafter"/>
</dbReference>
<name>A0A8J4XW88_CHIOP</name>
<dbReference type="GO" id="GO:0005829">
    <property type="term" value="C:cytosol"/>
    <property type="evidence" value="ECO:0007669"/>
    <property type="project" value="TreeGrafter"/>
</dbReference>
<dbReference type="GO" id="GO:0006508">
    <property type="term" value="P:proteolysis"/>
    <property type="evidence" value="ECO:0007669"/>
    <property type="project" value="UniProtKB-KW"/>
</dbReference>
<dbReference type="GO" id="GO:0140934">
    <property type="term" value="F:histone deubiquitinase activity"/>
    <property type="evidence" value="ECO:0007669"/>
    <property type="project" value="UniProtKB-UniRule"/>
</dbReference>
<dbReference type="OrthoDB" id="6376424at2759"/>
<dbReference type="InterPro" id="IPR007518">
    <property type="entry name" value="MINDY"/>
</dbReference>
<dbReference type="EMBL" id="JACEEZ010019106">
    <property type="protein sequence ID" value="KAG0716078.1"/>
    <property type="molecule type" value="Genomic_DNA"/>
</dbReference>
<keyword evidence="2" id="KW-0833">Ubl conjugation pathway</keyword>
<keyword evidence="2 4" id="KW-0378">Hydrolase</keyword>
<protein>
    <recommendedName>
        <fullName evidence="2">Ubiquitin carboxyl-terminal hydrolase</fullName>
        <ecNumber evidence="2">3.4.19.12</ecNumber>
    </recommendedName>
</protein>
<organism evidence="4 5">
    <name type="scientific">Chionoecetes opilio</name>
    <name type="common">Atlantic snow crab</name>
    <name type="synonym">Cancer opilio</name>
    <dbReference type="NCBI Taxonomy" id="41210"/>
    <lineage>
        <taxon>Eukaryota</taxon>
        <taxon>Metazoa</taxon>
        <taxon>Ecdysozoa</taxon>
        <taxon>Arthropoda</taxon>
        <taxon>Crustacea</taxon>
        <taxon>Multicrustacea</taxon>
        <taxon>Malacostraca</taxon>
        <taxon>Eumalacostraca</taxon>
        <taxon>Eucarida</taxon>
        <taxon>Decapoda</taxon>
        <taxon>Pleocyemata</taxon>
        <taxon>Brachyura</taxon>
        <taxon>Eubrachyura</taxon>
        <taxon>Majoidea</taxon>
        <taxon>Majidae</taxon>
        <taxon>Chionoecetes</taxon>
    </lineage>
</organism>
<sequence length="174" mass="19585">MAVSDVNIIHPPLLLSIVKRLISQVCRFTWDTSLGDALPAPTMVLVTQQCDSSVPRVRDFEFTGELCVFDLLGIMLYHGWVVDPSSEAAAIIKYLSYNQLTNNIFAWREEAVKNNNNDLLVKAMLCEEFMATSGSQLTIHGLLELGSALQHEEIAVLFRNNHFSTIYKRGDMKH</sequence>
<dbReference type="GO" id="GO:0016807">
    <property type="term" value="F:cysteine-type carboxypeptidase activity"/>
    <property type="evidence" value="ECO:0007669"/>
    <property type="project" value="TreeGrafter"/>
</dbReference>
<comment type="catalytic activity">
    <reaction evidence="2">
        <text>Thiol-dependent hydrolysis of ester, thioester, amide, peptide and isopeptide bonds formed by the C-terminal Gly of ubiquitin (a 76-residue protein attached to proteins as an intracellular targeting signal).</text>
        <dbReference type="EC" id="3.4.19.12"/>
    </reaction>
</comment>
<comment type="function">
    <text evidence="2">Hydrolase that can specifically remove 'Lys-48'-linked conjugated ubiquitin from proteins. Has exodeubiquitinase activity and has a preference for long polyubiquitin chains. May play a regulatory role at the level of protein turnover.</text>
</comment>
<dbReference type="AlphaFoldDB" id="A0A8J4XW88"/>
<dbReference type="GO" id="GO:0004843">
    <property type="term" value="F:cysteine-type deubiquitinase activity"/>
    <property type="evidence" value="ECO:0007669"/>
    <property type="project" value="UniProtKB-UniRule"/>
</dbReference>
<keyword evidence="2" id="KW-0645">Protease</keyword>
<reference evidence="4" key="1">
    <citation type="submission" date="2020-07" db="EMBL/GenBank/DDBJ databases">
        <title>The High-quality genome of the commercially important snow crab, Chionoecetes opilio.</title>
        <authorList>
            <person name="Jeong J.-H."/>
            <person name="Ryu S."/>
        </authorList>
    </citation>
    <scope>NUCLEOTIDE SEQUENCE</scope>
    <source>
        <strain evidence="4">MADBK_172401_WGS</strain>
        <tissue evidence="4">Digestive gland</tissue>
    </source>
</reference>
<comment type="similarity">
    <text evidence="1 2">Belongs to the MINDY deubiquitinase family. FAM63 subfamily.</text>
</comment>
<evidence type="ECO:0000256" key="2">
    <source>
        <dbReference type="RuleBase" id="RU367139"/>
    </source>
</evidence>
<evidence type="ECO:0000259" key="3">
    <source>
        <dbReference type="Pfam" id="PF04424"/>
    </source>
</evidence>
<keyword evidence="2" id="KW-0788">Thiol protease</keyword>
<dbReference type="Pfam" id="PF04424">
    <property type="entry name" value="MINDY_DUB"/>
    <property type="match status" value="1"/>
</dbReference>
<evidence type="ECO:0000313" key="5">
    <source>
        <dbReference type="Proteomes" id="UP000770661"/>
    </source>
</evidence>
<dbReference type="GO" id="GO:0071944">
    <property type="term" value="C:cell periphery"/>
    <property type="evidence" value="ECO:0007669"/>
    <property type="project" value="TreeGrafter"/>
</dbReference>
<keyword evidence="5" id="KW-1185">Reference proteome</keyword>
<dbReference type="Proteomes" id="UP000770661">
    <property type="component" value="Unassembled WGS sequence"/>
</dbReference>
<dbReference type="PANTHER" id="PTHR18063:SF6">
    <property type="entry name" value="UBIQUITIN CARBOXYL-TERMINAL HYDROLASE"/>
    <property type="match status" value="1"/>
</dbReference>
<dbReference type="InterPro" id="IPR033979">
    <property type="entry name" value="MINDY_domain"/>
</dbReference>
<dbReference type="GO" id="GO:1990380">
    <property type="term" value="F:K48-linked deubiquitinase activity"/>
    <property type="evidence" value="ECO:0007669"/>
    <property type="project" value="UniProtKB-UniRule"/>
</dbReference>
<feature type="domain" description="MINDY deubiquitinase" evidence="3">
    <location>
        <begin position="55"/>
        <end position="170"/>
    </location>
</feature>
<gene>
    <name evidence="4" type="primary">Mindy1</name>
    <name evidence="4" type="ORF">GWK47_001106</name>
</gene>
<accession>A0A8J4XW88</accession>
<dbReference type="GO" id="GO:0036435">
    <property type="term" value="F:K48-linked polyubiquitin modification-dependent protein binding"/>
    <property type="evidence" value="ECO:0007669"/>
    <property type="project" value="UniProtKB-UniRule"/>
</dbReference>
<evidence type="ECO:0000313" key="4">
    <source>
        <dbReference type="EMBL" id="KAG0716078.1"/>
    </source>
</evidence>
<proteinExistence type="inferred from homology"/>
<dbReference type="EC" id="3.4.19.12" evidence="2"/>
<comment type="caution">
    <text evidence="4">The sequence shown here is derived from an EMBL/GenBank/DDBJ whole genome shotgun (WGS) entry which is preliminary data.</text>
</comment>
<dbReference type="PANTHER" id="PTHR18063">
    <property type="entry name" value="NF-E2 INDUCIBLE PROTEIN"/>
    <property type="match status" value="1"/>
</dbReference>